<name>A0A832MMV7_UNCEI</name>
<dbReference type="InterPro" id="IPR051479">
    <property type="entry name" value="PorB-like"/>
</dbReference>
<gene>
    <name evidence="4" type="ORF">ENR23_08035</name>
</gene>
<dbReference type="InterPro" id="IPR029061">
    <property type="entry name" value="THDP-binding"/>
</dbReference>
<dbReference type="PANTHER" id="PTHR42897">
    <property type="entry name" value="PYRUVATE SYNTHASE SUBUNIT PORB"/>
    <property type="match status" value="1"/>
</dbReference>
<feature type="domain" description="Thiamine pyrophosphate enzyme TPP-binding" evidence="3">
    <location>
        <begin position="60"/>
        <end position="207"/>
    </location>
</feature>
<keyword evidence="4" id="KW-0670">Pyruvate</keyword>
<feature type="compositionally biased region" description="Polar residues" evidence="2">
    <location>
        <begin position="142"/>
        <end position="155"/>
    </location>
</feature>
<dbReference type="GO" id="GO:0016491">
    <property type="term" value="F:oxidoreductase activity"/>
    <property type="evidence" value="ECO:0007669"/>
    <property type="project" value="UniProtKB-KW"/>
</dbReference>
<reference evidence="4" key="1">
    <citation type="journal article" date="2020" name="mSystems">
        <title>Genome- and Community-Level Interaction Insights into Carbon Utilization and Element Cycling Functions of Hydrothermarchaeota in Hydrothermal Sediment.</title>
        <authorList>
            <person name="Zhou Z."/>
            <person name="Liu Y."/>
            <person name="Xu W."/>
            <person name="Pan J."/>
            <person name="Luo Z.H."/>
            <person name="Li M."/>
        </authorList>
    </citation>
    <scope>NUCLEOTIDE SEQUENCE [LARGE SCALE GENOMIC DNA]</scope>
    <source>
        <strain evidence="4">SpSt-381</strain>
    </source>
</reference>
<evidence type="ECO:0000256" key="2">
    <source>
        <dbReference type="SAM" id="MobiDB-lite"/>
    </source>
</evidence>
<sequence length="299" mass="32555">MSQITFKDVVPKAELLDSGHLACPGCGAALSMRMVLKALGEKTIVALPACCWSIIAGPYPQSSLHVPLFHTAFETGASAASGIKAALLQRGDTETTVVAWAGDGGTFDIGLQALSGAAERNEDILYVCYDNEAYMNTGIQRSSATPEGAWTTTTPAGHPESHPKKDILGILAAHRVPYAASATVAFPEDLVRKVARARATRGTRFLHLLAPCPPGWKTNDEETIDLARMAVRTRVFPLMEVEHGERWRFTVDHPGGSVEPYLRRQGRFRHLTDEQIARIQAQVDARWAMLERRVAMSPA</sequence>
<proteinExistence type="predicted"/>
<evidence type="ECO:0000259" key="3">
    <source>
        <dbReference type="Pfam" id="PF02775"/>
    </source>
</evidence>
<comment type="caution">
    <text evidence="4">The sequence shown here is derived from an EMBL/GenBank/DDBJ whole genome shotgun (WGS) entry which is preliminary data.</text>
</comment>
<dbReference type="Pfam" id="PF02775">
    <property type="entry name" value="TPP_enzyme_C"/>
    <property type="match status" value="1"/>
</dbReference>
<evidence type="ECO:0000313" key="4">
    <source>
        <dbReference type="EMBL" id="HGZ43358.1"/>
    </source>
</evidence>
<dbReference type="Gene3D" id="3.40.50.970">
    <property type="match status" value="2"/>
</dbReference>
<feature type="region of interest" description="Disordered" evidence="2">
    <location>
        <begin position="142"/>
        <end position="162"/>
    </location>
</feature>
<dbReference type="InterPro" id="IPR011766">
    <property type="entry name" value="TPP_enzyme_TPP-bd"/>
</dbReference>
<dbReference type="CDD" id="cd03376">
    <property type="entry name" value="TPP_PFOR_porB_like"/>
    <property type="match status" value="1"/>
</dbReference>
<keyword evidence="1" id="KW-0560">Oxidoreductase</keyword>
<dbReference type="SUPFAM" id="SSF52518">
    <property type="entry name" value="Thiamin diphosphate-binding fold (THDP-binding)"/>
    <property type="match status" value="1"/>
</dbReference>
<dbReference type="EMBL" id="DSQF01000017">
    <property type="protein sequence ID" value="HGZ43358.1"/>
    <property type="molecule type" value="Genomic_DNA"/>
</dbReference>
<organism evidence="4">
    <name type="scientific">Eiseniibacteriota bacterium</name>
    <dbReference type="NCBI Taxonomy" id="2212470"/>
    <lineage>
        <taxon>Bacteria</taxon>
        <taxon>Candidatus Eiseniibacteriota</taxon>
    </lineage>
</organism>
<dbReference type="AlphaFoldDB" id="A0A832MMV7"/>
<dbReference type="PANTHER" id="PTHR42897:SF2">
    <property type="entry name" value="PYRUVATE SYNTHASE SUBUNIT PORB"/>
    <property type="match status" value="1"/>
</dbReference>
<accession>A0A832MMV7</accession>
<protein>
    <submittedName>
        <fullName evidence="4">Pyruvate synthase subunit beta</fullName>
    </submittedName>
</protein>
<evidence type="ECO:0000256" key="1">
    <source>
        <dbReference type="ARBA" id="ARBA00023002"/>
    </source>
</evidence>
<dbReference type="GO" id="GO:0030976">
    <property type="term" value="F:thiamine pyrophosphate binding"/>
    <property type="evidence" value="ECO:0007669"/>
    <property type="project" value="InterPro"/>
</dbReference>